<evidence type="ECO:0000313" key="4">
    <source>
        <dbReference type="Proteomes" id="UP000034034"/>
    </source>
</evidence>
<feature type="domain" description="Thioesterase" evidence="2">
    <location>
        <begin position="24"/>
        <end position="248"/>
    </location>
</feature>
<dbReference type="AlphaFoldDB" id="A0A0F7FUH2"/>
<proteinExistence type="inferred from homology"/>
<dbReference type="HOGENOM" id="CLU_070456_1_1_11"/>
<dbReference type="SUPFAM" id="SSF53474">
    <property type="entry name" value="alpha/beta-Hydrolases"/>
    <property type="match status" value="1"/>
</dbReference>
<comment type="similarity">
    <text evidence="1">Belongs to the thioesterase family.</text>
</comment>
<dbReference type="KEGG" id="sxi:SXIM_24140"/>
<evidence type="ECO:0000313" key="3">
    <source>
        <dbReference type="EMBL" id="AKG43798.1"/>
    </source>
</evidence>
<dbReference type="Gene3D" id="3.40.50.1820">
    <property type="entry name" value="alpha/beta hydrolase"/>
    <property type="match status" value="1"/>
</dbReference>
<dbReference type="InterPro" id="IPR029058">
    <property type="entry name" value="AB_hydrolase_fold"/>
</dbReference>
<dbReference type="InterPro" id="IPR012223">
    <property type="entry name" value="TEII"/>
</dbReference>
<sequence length="257" mass="27398">MPETTAGAVAGATTGAEAGQDLIRLVCLPFGGSGTSFFRPWDELTGGRFEVLPLRLPGREHLIDVEPYRDVHRATDGLLADLLEELGGPARVVLFGHSVGAVLAYELAQRLRAVPQVEVLRLIVSGSPEPGTQRTLRATGLPDDAFLDRVGEIAGYSHDAMAVPELRELLLPTLRADVEMHEAYRPSTLDPLPVPITALRGAEDQLVPRAQAAAWREVTAAGFDLHEPAGGHMYLVDGAASLVSLIDKVVHGSSAPK</sequence>
<protein>
    <submittedName>
        <fullName evidence="3">Thioesterase</fullName>
    </submittedName>
</protein>
<dbReference type="RefSeq" id="WP_078846894.1">
    <property type="nucleotide sequence ID" value="NZ_CP009922.3"/>
</dbReference>
<dbReference type="PATRIC" id="fig|408015.6.peg.2451"/>
<dbReference type="EMBL" id="CP009922">
    <property type="protein sequence ID" value="AKG43798.1"/>
    <property type="molecule type" value="Genomic_DNA"/>
</dbReference>
<gene>
    <name evidence="3" type="ORF">SXIM_24140</name>
</gene>
<organism evidence="3 4">
    <name type="scientific">Streptomyces xiamenensis</name>
    <dbReference type="NCBI Taxonomy" id="408015"/>
    <lineage>
        <taxon>Bacteria</taxon>
        <taxon>Bacillati</taxon>
        <taxon>Actinomycetota</taxon>
        <taxon>Actinomycetes</taxon>
        <taxon>Kitasatosporales</taxon>
        <taxon>Streptomycetaceae</taxon>
        <taxon>Streptomyces</taxon>
    </lineage>
</organism>
<reference evidence="3" key="1">
    <citation type="submission" date="2019-08" db="EMBL/GenBank/DDBJ databases">
        <title>Complete genome sequence of a mangrove-derived Streptomyces xiamenensis.</title>
        <authorList>
            <person name="Xu J."/>
        </authorList>
    </citation>
    <scope>NUCLEOTIDE SEQUENCE</scope>
    <source>
        <strain evidence="3">318</strain>
    </source>
</reference>
<name>A0A0F7FUH2_9ACTN</name>
<dbReference type="InterPro" id="IPR001031">
    <property type="entry name" value="Thioesterase"/>
</dbReference>
<evidence type="ECO:0000256" key="1">
    <source>
        <dbReference type="ARBA" id="ARBA00007169"/>
    </source>
</evidence>
<evidence type="ECO:0000259" key="2">
    <source>
        <dbReference type="Pfam" id="PF00975"/>
    </source>
</evidence>
<dbReference type="GO" id="GO:0008610">
    <property type="term" value="P:lipid biosynthetic process"/>
    <property type="evidence" value="ECO:0007669"/>
    <property type="project" value="TreeGrafter"/>
</dbReference>
<dbReference type="Pfam" id="PF00975">
    <property type="entry name" value="Thioesterase"/>
    <property type="match status" value="1"/>
</dbReference>
<keyword evidence="4" id="KW-1185">Reference proteome</keyword>
<dbReference type="PANTHER" id="PTHR11487:SF0">
    <property type="entry name" value="S-ACYL FATTY ACID SYNTHASE THIOESTERASE, MEDIUM CHAIN"/>
    <property type="match status" value="1"/>
</dbReference>
<dbReference type="Proteomes" id="UP000034034">
    <property type="component" value="Chromosome"/>
</dbReference>
<accession>A0A0F7FUH2</accession>
<dbReference type="STRING" id="408015.SXIM_24140"/>
<dbReference type="PANTHER" id="PTHR11487">
    <property type="entry name" value="THIOESTERASE"/>
    <property type="match status" value="1"/>
</dbReference>